<accession>A0A240EB44</accession>
<reference evidence="2" key="1">
    <citation type="submission" date="2016-09" db="EMBL/GenBank/DDBJ databases">
        <authorList>
            <person name="Varghese N."/>
            <person name="Submissions S."/>
        </authorList>
    </citation>
    <scope>NUCLEOTIDE SEQUENCE [LARGE SCALE GENOMIC DNA]</scope>
    <source>
        <strain evidence="2">ANC 4466</strain>
    </source>
</reference>
<dbReference type="Proteomes" id="UP000219042">
    <property type="component" value="Unassembled WGS sequence"/>
</dbReference>
<protein>
    <submittedName>
        <fullName evidence="1">Uncharacterized conserved protein, DUF2164 family</fullName>
    </submittedName>
</protein>
<organism evidence="1 2">
    <name type="scientific">Acinetobacter puyangensis</name>
    <dbReference type="NCBI Taxonomy" id="1096779"/>
    <lineage>
        <taxon>Bacteria</taxon>
        <taxon>Pseudomonadati</taxon>
        <taxon>Pseudomonadota</taxon>
        <taxon>Gammaproteobacteria</taxon>
        <taxon>Moraxellales</taxon>
        <taxon>Moraxellaceae</taxon>
        <taxon>Acinetobacter</taxon>
    </lineage>
</organism>
<evidence type="ECO:0000313" key="1">
    <source>
        <dbReference type="EMBL" id="SNX45927.1"/>
    </source>
</evidence>
<gene>
    <name evidence="1" type="ORF">SAMN05421731_10714</name>
</gene>
<sequence length="83" mass="10147">MSKSIKLNPEVEEKIIHQIKLYFRDELDMELGHFQSQFILEFFMTQISPYFYNQAIEDIHKMLSEKFLYLADDLYLLSKEEKY</sequence>
<dbReference type="AlphaFoldDB" id="A0A240EB44"/>
<dbReference type="Pfam" id="PF09932">
    <property type="entry name" value="DUF2164"/>
    <property type="match status" value="1"/>
</dbReference>
<evidence type="ECO:0000313" key="2">
    <source>
        <dbReference type="Proteomes" id="UP000219042"/>
    </source>
</evidence>
<dbReference type="OrthoDB" id="6629495at2"/>
<keyword evidence="2" id="KW-1185">Reference proteome</keyword>
<name>A0A240EB44_9GAMM</name>
<dbReference type="RefSeq" id="WP_097079688.1">
    <property type="nucleotide sequence ID" value="NZ_BAABHT010000016.1"/>
</dbReference>
<proteinExistence type="predicted"/>
<dbReference type="EMBL" id="OANT01000007">
    <property type="protein sequence ID" value="SNX45927.1"/>
    <property type="molecule type" value="Genomic_DNA"/>
</dbReference>
<dbReference type="InterPro" id="IPR018680">
    <property type="entry name" value="DUF2164"/>
</dbReference>